<feature type="compositionally biased region" description="Basic and acidic residues" evidence="1">
    <location>
        <begin position="1"/>
        <end position="20"/>
    </location>
</feature>
<sequence>MKVHVAERELRGEPIPDRPPYRGGGNRSYGRTQEVQGGKVSFRDKVIGPRSPPCPREKMDMLWQELVRIEYENGNRLLPKVFPDDFNKLCYPWGDYSLINR</sequence>
<evidence type="ECO:0000313" key="3">
    <source>
        <dbReference type="Proteomes" id="UP001164929"/>
    </source>
</evidence>
<dbReference type="AlphaFoldDB" id="A0AAD6RCM0"/>
<proteinExistence type="predicted"/>
<comment type="caution">
    <text evidence="2">The sequence shown here is derived from an EMBL/GenBank/DDBJ whole genome shotgun (WGS) entry which is preliminary data.</text>
</comment>
<name>A0AAD6RCM0_9ROSI</name>
<keyword evidence="3" id="KW-1185">Reference proteome</keyword>
<evidence type="ECO:0000313" key="2">
    <source>
        <dbReference type="EMBL" id="KAJ7006466.1"/>
    </source>
</evidence>
<protein>
    <submittedName>
        <fullName evidence="2">Uncharacterized protein</fullName>
    </submittedName>
</protein>
<feature type="region of interest" description="Disordered" evidence="1">
    <location>
        <begin position="1"/>
        <end position="54"/>
    </location>
</feature>
<evidence type="ECO:0000256" key="1">
    <source>
        <dbReference type="SAM" id="MobiDB-lite"/>
    </source>
</evidence>
<dbReference type="EMBL" id="JAQIZT010000002">
    <property type="protein sequence ID" value="KAJ7006466.1"/>
    <property type="molecule type" value="Genomic_DNA"/>
</dbReference>
<accession>A0AAD6RCM0</accession>
<reference evidence="2" key="1">
    <citation type="journal article" date="2023" name="Mol. Ecol. Resour.">
        <title>Chromosome-level genome assembly of a triploid poplar Populus alba 'Berolinensis'.</title>
        <authorList>
            <person name="Chen S."/>
            <person name="Yu Y."/>
            <person name="Wang X."/>
            <person name="Wang S."/>
            <person name="Zhang T."/>
            <person name="Zhou Y."/>
            <person name="He R."/>
            <person name="Meng N."/>
            <person name="Wang Y."/>
            <person name="Liu W."/>
            <person name="Liu Z."/>
            <person name="Liu J."/>
            <person name="Guo Q."/>
            <person name="Huang H."/>
            <person name="Sederoff R.R."/>
            <person name="Wang G."/>
            <person name="Qu G."/>
            <person name="Chen S."/>
        </authorList>
    </citation>
    <scope>NUCLEOTIDE SEQUENCE</scope>
    <source>
        <strain evidence="2">SC-2020</strain>
    </source>
</reference>
<dbReference type="Proteomes" id="UP001164929">
    <property type="component" value="Chromosome 2"/>
</dbReference>
<organism evidence="2 3">
    <name type="scientific">Populus alba x Populus x berolinensis</name>
    <dbReference type="NCBI Taxonomy" id="444605"/>
    <lineage>
        <taxon>Eukaryota</taxon>
        <taxon>Viridiplantae</taxon>
        <taxon>Streptophyta</taxon>
        <taxon>Embryophyta</taxon>
        <taxon>Tracheophyta</taxon>
        <taxon>Spermatophyta</taxon>
        <taxon>Magnoliopsida</taxon>
        <taxon>eudicotyledons</taxon>
        <taxon>Gunneridae</taxon>
        <taxon>Pentapetalae</taxon>
        <taxon>rosids</taxon>
        <taxon>fabids</taxon>
        <taxon>Malpighiales</taxon>
        <taxon>Salicaceae</taxon>
        <taxon>Saliceae</taxon>
        <taxon>Populus</taxon>
    </lineage>
</organism>
<gene>
    <name evidence="2" type="ORF">NC653_005730</name>
</gene>